<dbReference type="Proteomes" id="UP000199611">
    <property type="component" value="Unassembled WGS sequence"/>
</dbReference>
<dbReference type="AlphaFoldDB" id="A0A1I4QXV0"/>
<reference evidence="2 3" key="1">
    <citation type="submission" date="2016-10" db="EMBL/GenBank/DDBJ databases">
        <authorList>
            <person name="de Groot N.N."/>
        </authorList>
    </citation>
    <scope>NUCLEOTIDE SEQUENCE [LARGE SCALE GENOMIC DNA]</scope>
    <source>
        <strain evidence="2 3">DSM 9990</strain>
    </source>
</reference>
<dbReference type="EMBL" id="FOUU01000001">
    <property type="protein sequence ID" value="SFM44503.1"/>
    <property type="molecule type" value="Genomic_DNA"/>
</dbReference>
<keyword evidence="3" id="KW-1185">Reference proteome</keyword>
<keyword evidence="1" id="KW-0802">TPR repeat</keyword>
<evidence type="ECO:0000313" key="2">
    <source>
        <dbReference type="EMBL" id="SFM44503.1"/>
    </source>
</evidence>
<sequence>MLHSVKTLVCLVSTVLFMVVDPGGFSEAADDASVIVKAQGLMKTGKCQRAISVLEEHMRASGSESAEVLLELGNAHFLCGNFSKAYEIYKRGFSSNARNFALCQGKAQSARKLGRMREAAGLFEKCAFLTKDPSLRSDMLFAAATSYADAGMPERVLELFSRITKNPSRASSDWLRLYLNATLDLGMWREAEKATLLLIDRNPLDPDLWSVLAYVSQNQGNPAGVASALEILRKIAGKNAGSYEAGLREIYRSLGLWWRLDSGEGYSGRSDEDYKREIVSLLSVGEVEKALYLCDLAYAGTKKVDFLIEKARILMRLRRFKAASEVLSGLVQNDSGGLEAVMLLAVCYIHDGKLAEAEKIISTGAGKCSIENPPQYGGSGSFCAGLMELQSALSIFVKK</sequence>
<organism evidence="2 3">
    <name type="scientific">Thermodesulforhabdus norvegica</name>
    <dbReference type="NCBI Taxonomy" id="39841"/>
    <lineage>
        <taxon>Bacteria</taxon>
        <taxon>Pseudomonadati</taxon>
        <taxon>Thermodesulfobacteriota</taxon>
        <taxon>Syntrophobacteria</taxon>
        <taxon>Syntrophobacterales</taxon>
        <taxon>Thermodesulforhabdaceae</taxon>
        <taxon>Thermodesulforhabdus</taxon>
    </lineage>
</organism>
<gene>
    <name evidence="2" type="ORF">SAMN05660836_00267</name>
</gene>
<evidence type="ECO:0000256" key="1">
    <source>
        <dbReference type="PROSITE-ProRule" id="PRU00339"/>
    </source>
</evidence>
<evidence type="ECO:0000313" key="3">
    <source>
        <dbReference type="Proteomes" id="UP000199611"/>
    </source>
</evidence>
<dbReference type="Gene3D" id="1.25.40.10">
    <property type="entry name" value="Tetratricopeptide repeat domain"/>
    <property type="match status" value="2"/>
</dbReference>
<dbReference type="InterPro" id="IPR019734">
    <property type="entry name" value="TPR_rpt"/>
</dbReference>
<dbReference type="STRING" id="39841.SAMN05660836_00267"/>
<proteinExistence type="predicted"/>
<dbReference type="SMART" id="SM00028">
    <property type="entry name" value="TPR"/>
    <property type="match status" value="2"/>
</dbReference>
<dbReference type="PROSITE" id="PS50005">
    <property type="entry name" value="TPR"/>
    <property type="match status" value="1"/>
</dbReference>
<feature type="repeat" description="TPR" evidence="1">
    <location>
        <begin position="66"/>
        <end position="99"/>
    </location>
</feature>
<accession>A0A1I4QXV0</accession>
<dbReference type="Pfam" id="PF14559">
    <property type="entry name" value="TPR_19"/>
    <property type="match status" value="1"/>
</dbReference>
<name>A0A1I4QXV0_9BACT</name>
<dbReference type="SUPFAM" id="SSF48452">
    <property type="entry name" value="TPR-like"/>
    <property type="match status" value="2"/>
</dbReference>
<protein>
    <submittedName>
        <fullName evidence="2">Tetratricopeptide (TPR) repeat</fullName>
    </submittedName>
</protein>
<dbReference type="InterPro" id="IPR011990">
    <property type="entry name" value="TPR-like_helical_dom_sf"/>
</dbReference>
<dbReference type="RefSeq" id="WP_093392878.1">
    <property type="nucleotide sequence ID" value="NZ_FOUU01000001.1"/>
</dbReference>